<evidence type="ECO:0008006" key="5">
    <source>
        <dbReference type="Google" id="ProtNLM"/>
    </source>
</evidence>
<organism evidence="3 4">
    <name type="scientific">Araneus ventricosus</name>
    <name type="common">Orbweaver spider</name>
    <name type="synonym">Epeira ventricosa</name>
    <dbReference type="NCBI Taxonomy" id="182803"/>
    <lineage>
        <taxon>Eukaryota</taxon>
        <taxon>Metazoa</taxon>
        <taxon>Ecdysozoa</taxon>
        <taxon>Arthropoda</taxon>
        <taxon>Chelicerata</taxon>
        <taxon>Arachnida</taxon>
        <taxon>Araneae</taxon>
        <taxon>Araneomorphae</taxon>
        <taxon>Entelegynae</taxon>
        <taxon>Araneoidea</taxon>
        <taxon>Araneidae</taxon>
        <taxon>Araneus</taxon>
    </lineage>
</organism>
<evidence type="ECO:0000313" key="3">
    <source>
        <dbReference type="EMBL" id="GBL80855.1"/>
    </source>
</evidence>
<evidence type="ECO:0000256" key="1">
    <source>
        <dbReference type="SAM" id="MobiDB-lite"/>
    </source>
</evidence>
<dbReference type="Proteomes" id="UP000499080">
    <property type="component" value="Unassembled WGS sequence"/>
</dbReference>
<protein>
    <recommendedName>
        <fullName evidence="5">Secreted protein</fullName>
    </recommendedName>
</protein>
<gene>
    <name evidence="3" type="ORF">AVEN_26278_1</name>
</gene>
<dbReference type="AlphaFoldDB" id="A0A4Y2ANP4"/>
<feature type="chain" id="PRO_5021420148" description="Secreted protein" evidence="2">
    <location>
        <begin position="20"/>
        <end position="98"/>
    </location>
</feature>
<proteinExistence type="predicted"/>
<evidence type="ECO:0000256" key="2">
    <source>
        <dbReference type="SAM" id="SignalP"/>
    </source>
</evidence>
<keyword evidence="4" id="KW-1185">Reference proteome</keyword>
<accession>A0A4Y2ANP4</accession>
<reference evidence="3 4" key="1">
    <citation type="journal article" date="2019" name="Sci. Rep.">
        <title>Orb-weaving spider Araneus ventricosus genome elucidates the spidroin gene catalogue.</title>
        <authorList>
            <person name="Kono N."/>
            <person name="Nakamura H."/>
            <person name="Ohtoshi R."/>
            <person name="Moran D.A.P."/>
            <person name="Shinohara A."/>
            <person name="Yoshida Y."/>
            <person name="Fujiwara M."/>
            <person name="Mori M."/>
            <person name="Tomita M."/>
            <person name="Arakawa K."/>
        </authorList>
    </citation>
    <scope>NUCLEOTIDE SEQUENCE [LARGE SCALE GENOMIC DNA]</scope>
</reference>
<dbReference type="EMBL" id="BGPR01000023">
    <property type="protein sequence ID" value="GBL80855.1"/>
    <property type="molecule type" value="Genomic_DNA"/>
</dbReference>
<keyword evidence="2" id="KW-0732">Signal</keyword>
<feature type="region of interest" description="Disordered" evidence="1">
    <location>
        <begin position="77"/>
        <end position="98"/>
    </location>
</feature>
<dbReference type="OrthoDB" id="8337705at2759"/>
<feature type="signal peptide" evidence="2">
    <location>
        <begin position="1"/>
        <end position="19"/>
    </location>
</feature>
<name>A0A4Y2ANP4_ARAVE</name>
<comment type="caution">
    <text evidence="3">The sequence shown here is derived from an EMBL/GenBank/DDBJ whole genome shotgun (WGS) entry which is preliminary data.</text>
</comment>
<sequence>MKLRHVPVFWILYLYCSKCSPLATIHICTLDWISHCTLCIMAGATEAQASVTRRRRSCNLGGGVTYTCPFMCPHKKKSNGVKSGEREDHSTTPPYPMT</sequence>
<evidence type="ECO:0000313" key="4">
    <source>
        <dbReference type="Proteomes" id="UP000499080"/>
    </source>
</evidence>